<dbReference type="Pfam" id="PF13306">
    <property type="entry name" value="LRR_5"/>
    <property type="match status" value="1"/>
</dbReference>
<dbReference type="AlphaFoldDB" id="A0A9W7FEI1"/>
<dbReference type="PANTHER" id="PTHR45661">
    <property type="entry name" value="SURFACE ANTIGEN"/>
    <property type="match status" value="1"/>
</dbReference>
<dbReference type="EMBL" id="BRXW01000152">
    <property type="protein sequence ID" value="GMI10661.1"/>
    <property type="molecule type" value="Genomic_DNA"/>
</dbReference>
<feature type="compositionally biased region" description="Acidic residues" evidence="1">
    <location>
        <begin position="25"/>
        <end position="35"/>
    </location>
</feature>
<accession>A0A9W7FEI1</accession>
<gene>
    <name evidence="2" type="ORF">TrLO_g9005</name>
</gene>
<dbReference type="Proteomes" id="UP001165122">
    <property type="component" value="Unassembled WGS sequence"/>
</dbReference>
<proteinExistence type="predicted"/>
<organism evidence="2 3">
    <name type="scientific">Triparma laevis f. longispina</name>
    <dbReference type="NCBI Taxonomy" id="1714387"/>
    <lineage>
        <taxon>Eukaryota</taxon>
        <taxon>Sar</taxon>
        <taxon>Stramenopiles</taxon>
        <taxon>Ochrophyta</taxon>
        <taxon>Bolidophyceae</taxon>
        <taxon>Parmales</taxon>
        <taxon>Triparmaceae</taxon>
        <taxon>Triparma</taxon>
    </lineage>
</organism>
<evidence type="ECO:0000313" key="3">
    <source>
        <dbReference type="Proteomes" id="UP001165122"/>
    </source>
</evidence>
<feature type="compositionally biased region" description="Basic and acidic residues" evidence="1">
    <location>
        <begin position="8"/>
        <end position="24"/>
    </location>
</feature>
<reference evidence="3" key="1">
    <citation type="journal article" date="2023" name="Commun. Biol.">
        <title>Genome analysis of Parmales, the sister group of diatoms, reveals the evolutionary specialization of diatoms from phago-mixotrophs to photoautotrophs.</title>
        <authorList>
            <person name="Ban H."/>
            <person name="Sato S."/>
            <person name="Yoshikawa S."/>
            <person name="Yamada K."/>
            <person name="Nakamura Y."/>
            <person name="Ichinomiya M."/>
            <person name="Sato N."/>
            <person name="Blanc-Mathieu R."/>
            <person name="Endo H."/>
            <person name="Kuwata A."/>
            <person name="Ogata H."/>
        </authorList>
    </citation>
    <scope>NUCLEOTIDE SEQUENCE [LARGE SCALE GENOMIC DNA]</scope>
    <source>
        <strain evidence="3">NIES 3700</strain>
    </source>
</reference>
<dbReference type="Gene3D" id="3.80.10.10">
    <property type="entry name" value="Ribonuclease Inhibitor"/>
    <property type="match status" value="1"/>
</dbReference>
<protein>
    <submittedName>
        <fullName evidence="2">Uncharacterized protein</fullName>
    </submittedName>
</protein>
<keyword evidence="3" id="KW-1185">Reference proteome</keyword>
<sequence length="268" mass="29351">MSKSVASESKDGHETLEMSERGGGEDEGEENEEGILDVPPASGSPISTTVSTAPAATNQFMHTHGFRRHFIEFVHVQTLMVLRVTTKGWKAVAEALIDEGVKSGELMVHDGNDASYDAADARQQRCKLATRVVFLLNITKVGDYACMYAANLVVVDILEGVQSIGRSTFERCKSSTTVSFLTMLTSIGSSAFRECTSLENVDILHTNLQELCNYAFERCKELKSITIPDSLQTLGYTIVYECAKLVPSNIYDAETKAVVAHLRSLQNN</sequence>
<dbReference type="InterPro" id="IPR032675">
    <property type="entry name" value="LRR_dom_sf"/>
</dbReference>
<evidence type="ECO:0000256" key="1">
    <source>
        <dbReference type="SAM" id="MobiDB-lite"/>
    </source>
</evidence>
<dbReference type="SUPFAM" id="SSF52058">
    <property type="entry name" value="L domain-like"/>
    <property type="match status" value="1"/>
</dbReference>
<comment type="caution">
    <text evidence="2">The sequence shown here is derived from an EMBL/GenBank/DDBJ whole genome shotgun (WGS) entry which is preliminary data.</text>
</comment>
<feature type="region of interest" description="Disordered" evidence="1">
    <location>
        <begin position="1"/>
        <end position="50"/>
    </location>
</feature>
<name>A0A9W7FEI1_9STRA</name>
<dbReference type="InterPro" id="IPR026906">
    <property type="entry name" value="LRR_5"/>
</dbReference>
<dbReference type="PANTHER" id="PTHR45661:SF3">
    <property type="entry name" value="IG-LIKE DOMAIN-CONTAINING PROTEIN"/>
    <property type="match status" value="1"/>
</dbReference>
<dbReference type="InterPro" id="IPR053139">
    <property type="entry name" value="Surface_bspA-like"/>
</dbReference>
<evidence type="ECO:0000313" key="2">
    <source>
        <dbReference type="EMBL" id="GMI10661.1"/>
    </source>
</evidence>